<protein>
    <submittedName>
        <fullName evidence="1">Uncharacterized protein</fullName>
    </submittedName>
</protein>
<evidence type="ECO:0000313" key="1">
    <source>
        <dbReference type="EMBL" id="CAD6195368.1"/>
    </source>
</evidence>
<gene>
    <name evidence="1" type="ORF">CAUJ_LOCUS11287</name>
</gene>
<keyword evidence="2" id="KW-1185">Reference proteome</keyword>
<organism evidence="1 2">
    <name type="scientific">Caenorhabditis auriculariae</name>
    <dbReference type="NCBI Taxonomy" id="2777116"/>
    <lineage>
        <taxon>Eukaryota</taxon>
        <taxon>Metazoa</taxon>
        <taxon>Ecdysozoa</taxon>
        <taxon>Nematoda</taxon>
        <taxon>Chromadorea</taxon>
        <taxon>Rhabditida</taxon>
        <taxon>Rhabditina</taxon>
        <taxon>Rhabditomorpha</taxon>
        <taxon>Rhabditoidea</taxon>
        <taxon>Rhabditidae</taxon>
        <taxon>Peloderinae</taxon>
        <taxon>Caenorhabditis</taxon>
    </lineage>
</organism>
<evidence type="ECO:0000313" key="2">
    <source>
        <dbReference type="Proteomes" id="UP000835052"/>
    </source>
</evidence>
<dbReference type="AlphaFoldDB" id="A0A8S1HLW0"/>
<reference evidence="1" key="1">
    <citation type="submission" date="2020-10" db="EMBL/GenBank/DDBJ databases">
        <authorList>
            <person name="Kikuchi T."/>
        </authorList>
    </citation>
    <scope>NUCLEOTIDE SEQUENCE</scope>
    <source>
        <strain evidence="1">NKZ352</strain>
    </source>
</reference>
<dbReference type="Proteomes" id="UP000835052">
    <property type="component" value="Unassembled WGS sequence"/>
</dbReference>
<comment type="caution">
    <text evidence="1">The sequence shown here is derived from an EMBL/GenBank/DDBJ whole genome shotgun (WGS) entry which is preliminary data.</text>
</comment>
<proteinExistence type="predicted"/>
<accession>A0A8S1HLW0</accession>
<name>A0A8S1HLW0_9PELO</name>
<dbReference type="EMBL" id="CAJGYM010000054">
    <property type="protein sequence ID" value="CAD6195368.1"/>
    <property type="molecule type" value="Genomic_DNA"/>
</dbReference>
<sequence>MIAPDLNRVGKEHRRTLAKNLEERAKATSAAHVVRLANAYKSLFAASRPLVLFILNVYSSLKLRPLRVDQTNQRSGLPLSVFPDGDAAGN</sequence>